<dbReference type="CDD" id="cd01572">
    <property type="entry name" value="QPRTase"/>
    <property type="match status" value="1"/>
</dbReference>
<comment type="subunit">
    <text evidence="4">Hexamer formed by 3 homodimers.</text>
</comment>
<evidence type="ECO:0000313" key="14">
    <source>
        <dbReference type="EMBL" id="SVA42828.1"/>
    </source>
</evidence>
<dbReference type="InterPro" id="IPR036068">
    <property type="entry name" value="Nicotinate_pribotase-like_C"/>
</dbReference>
<comment type="catalytic activity">
    <reaction evidence="10">
        <text>nicotinate beta-D-ribonucleotide + CO2 + diphosphate = quinolinate + 5-phospho-alpha-D-ribose 1-diphosphate + 2 H(+)</text>
        <dbReference type="Rhea" id="RHEA:12733"/>
        <dbReference type="ChEBI" id="CHEBI:15378"/>
        <dbReference type="ChEBI" id="CHEBI:16526"/>
        <dbReference type="ChEBI" id="CHEBI:29959"/>
        <dbReference type="ChEBI" id="CHEBI:33019"/>
        <dbReference type="ChEBI" id="CHEBI:57502"/>
        <dbReference type="ChEBI" id="CHEBI:58017"/>
        <dbReference type="EC" id="2.4.2.19"/>
    </reaction>
</comment>
<dbReference type="EMBL" id="UINC01009553">
    <property type="protein sequence ID" value="SVA42828.1"/>
    <property type="molecule type" value="Genomic_DNA"/>
</dbReference>
<name>A0A381VSU7_9ZZZZ</name>
<dbReference type="Pfam" id="PF01729">
    <property type="entry name" value="QRPTase_C"/>
    <property type="match status" value="1"/>
</dbReference>
<keyword evidence="6" id="KW-0662">Pyridine nucleotide biosynthesis</keyword>
<evidence type="ECO:0000256" key="7">
    <source>
        <dbReference type="ARBA" id="ARBA00022676"/>
    </source>
</evidence>
<dbReference type="EC" id="2.4.2.19" evidence="5"/>
<gene>
    <name evidence="14" type="ORF">METZ01_LOCUS95682</name>
</gene>
<organism evidence="14">
    <name type="scientific">marine metagenome</name>
    <dbReference type="NCBI Taxonomy" id="408172"/>
    <lineage>
        <taxon>unclassified sequences</taxon>
        <taxon>metagenomes</taxon>
        <taxon>ecological metagenomes</taxon>
    </lineage>
</organism>
<dbReference type="InterPro" id="IPR027277">
    <property type="entry name" value="NadC/ModD"/>
</dbReference>
<dbReference type="GO" id="GO:0005737">
    <property type="term" value="C:cytoplasm"/>
    <property type="evidence" value="ECO:0007669"/>
    <property type="project" value="TreeGrafter"/>
</dbReference>
<accession>A0A381VSU7</accession>
<evidence type="ECO:0000256" key="11">
    <source>
        <dbReference type="ARBA" id="ARBA00069173"/>
    </source>
</evidence>
<evidence type="ECO:0000256" key="10">
    <source>
        <dbReference type="ARBA" id="ARBA00047445"/>
    </source>
</evidence>
<evidence type="ECO:0000256" key="4">
    <source>
        <dbReference type="ARBA" id="ARBA00011218"/>
    </source>
</evidence>
<dbReference type="GO" id="GO:0004514">
    <property type="term" value="F:nicotinate-nucleotide diphosphorylase (carboxylating) activity"/>
    <property type="evidence" value="ECO:0007669"/>
    <property type="project" value="UniProtKB-EC"/>
</dbReference>
<dbReference type="Gene3D" id="3.90.1170.20">
    <property type="entry name" value="Quinolinate phosphoribosyl transferase, N-terminal domain"/>
    <property type="match status" value="1"/>
</dbReference>
<evidence type="ECO:0000256" key="5">
    <source>
        <dbReference type="ARBA" id="ARBA00011944"/>
    </source>
</evidence>
<dbReference type="Gene3D" id="3.20.20.70">
    <property type="entry name" value="Aldolase class I"/>
    <property type="match status" value="1"/>
</dbReference>
<feature type="domain" description="Quinolinate phosphoribosyl transferase C-terminal" evidence="12">
    <location>
        <begin position="120"/>
        <end position="289"/>
    </location>
</feature>
<proteinExistence type="inferred from homology"/>
<dbReference type="SUPFAM" id="SSF51690">
    <property type="entry name" value="Nicotinate/Quinolinate PRTase C-terminal domain-like"/>
    <property type="match status" value="1"/>
</dbReference>
<dbReference type="SUPFAM" id="SSF54675">
    <property type="entry name" value="Nicotinate/Quinolinate PRTase N-terminal domain-like"/>
    <property type="match status" value="1"/>
</dbReference>
<evidence type="ECO:0000256" key="2">
    <source>
        <dbReference type="ARBA" id="ARBA00004893"/>
    </source>
</evidence>
<dbReference type="PANTHER" id="PTHR32179:SF3">
    <property type="entry name" value="NICOTINATE-NUCLEOTIDE PYROPHOSPHORYLASE [CARBOXYLATING]"/>
    <property type="match status" value="1"/>
</dbReference>
<dbReference type="InterPro" id="IPR002638">
    <property type="entry name" value="Quinolinate_PRibosylTrfase_C"/>
</dbReference>
<comment type="similarity">
    <text evidence="3">Belongs to the NadC/ModD family.</text>
</comment>
<dbReference type="InterPro" id="IPR037128">
    <property type="entry name" value="Quinolinate_PRibosylTase_N_sf"/>
</dbReference>
<keyword evidence="8" id="KW-0808">Transferase</keyword>
<dbReference type="AlphaFoldDB" id="A0A381VSU7"/>
<dbReference type="Pfam" id="PF02749">
    <property type="entry name" value="QRPTase_N"/>
    <property type="match status" value="1"/>
</dbReference>
<dbReference type="FunFam" id="3.20.20.70:FF:000030">
    <property type="entry name" value="Nicotinate-nucleotide pyrophosphorylase, carboxylating"/>
    <property type="match status" value="1"/>
</dbReference>
<dbReference type="PANTHER" id="PTHR32179">
    <property type="entry name" value="NICOTINATE-NUCLEOTIDE PYROPHOSPHORYLASE [CARBOXYLATING]"/>
    <property type="match status" value="1"/>
</dbReference>
<dbReference type="GO" id="GO:0009435">
    <property type="term" value="P:NAD+ biosynthetic process"/>
    <property type="evidence" value="ECO:0007669"/>
    <property type="project" value="UniProtKB-UniPathway"/>
</dbReference>
<evidence type="ECO:0000259" key="12">
    <source>
        <dbReference type="Pfam" id="PF01729"/>
    </source>
</evidence>
<dbReference type="InterPro" id="IPR013785">
    <property type="entry name" value="Aldolase_TIM"/>
</dbReference>
<protein>
    <recommendedName>
        <fullName evidence="11">Probable nicotinate-nucleotide pyrophosphorylase [carboxylating]</fullName>
        <ecNumber evidence="5">2.4.2.19</ecNumber>
    </recommendedName>
    <alternativeName>
        <fullName evidence="9">Quinolinate phosphoribosyltransferase [decarboxylating]</fullName>
    </alternativeName>
</protein>
<dbReference type="InterPro" id="IPR022412">
    <property type="entry name" value="Quinolinate_PRibosylTrfase_N"/>
</dbReference>
<dbReference type="InterPro" id="IPR004393">
    <property type="entry name" value="NadC"/>
</dbReference>
<dbReference type="UniPathway" id="UPA00253">
    <property type="reaction ID" value="UER00331"/>
</dbReference>
<keyword evidence="7" id="KW-0328">Glycosyltransferase</keyword>
<evidence type="ECO:0000256" key="6">
    <source>
        <dbReference type="ARBA" id="ARBA00022642"/>
    </source>
</evidence>
<dbReference type="FunFam" id="3.90.1170.20:FF:000001">
    <property type="entry name" value="Nicotinate-nucleotide diphosphorylase (Carboxylating)"/>
    <property type="match status" value="1"/>
</dbReference>
<evidence type="ECO:0000256" key="1">
    <source>
        <dbReference type="ARBA" id="ARBA00003237"/>
    </source>
</evidence>
<dbReference type="NCBIfam" id="TIGR00078">
    <property type="entry name" value="nadC"/>
    <property type="match status" value="1"/>
</dbReference>
<evidence type="ECO:0000256" key="8">
    <source>
        <dbReference type="ARBA" id="ARBA00022679"/>
    </source>
</evidence>
<dbReference type="GO" id="GO:0034213">
    <property type="term" value="P:quinolinate catabolic process"/>
    <property type="evidence" value="ECO:0007669"/>
    <property type="project" value="TreeGrafter"/>
</dbReference>
<comment type="pathway">
    <text evidence="2">Cofactor biosynthesis; NAD(+) biosynthesis; nicotinate D-ribonucleotide from quinolinate: step 1/1.</text>
</comment>
<feature type="domain" description="Quinolinate phosphoribosyl transferase N-terminal" evidence="13">
    <location>
        <begin position="33"/>
        <end position="118"/>
    </location>
</feature>
<dbReference type="PIRSF" id="PIRSF006250">
    <property type="entry name" value="NadC_ModD"/>
    <property type="match status" value="1"/>
</dbReference>
<evidence type="ECO:0000256" key="3">
    <source>
        <dbReference type="ARBA" id="ARBA00009400"/>
    </source>
</evidence>
<sequence length="292" mass="31661">MIYGQDPLHISEISPYANHLIDMALEEDESFNDATTTLLVDENTTGTGILMAKEEGILAGLNIALTVFYRIDENIHVEPLIEDGSWVEPGSQLAVIKGKIHVILKGERTALNFLQRMSGIATLTSKYVNAVSSFKAQIVDTRKTLPGYRYLDKYSVRAGGGKNHRMSLADGILVKDNHIELIGLESESLNDKLEKILSLAPTSLKVELEVSDIQQLHQALEAGIPIIMLDNMTNDEMRNAVSIAGGRALIEASGGITLDNVKSVAETGVDIISVGALTHSTKALDISLDINI</sequence>
<reference evidence="14" key="1">
    <citation type="submission" date="2018-05" db="EMBL/GenBank/DDBJ databases">
        <authorList>
            <person name="Lanie J.A."/>
            <person name="Ng W.-L."/>
            <person name="Kazmierczak K.M."/>
            <person name="Andrzejewski T.M."/>
            <person name="Davidsen T.M."/>
            <person name="Wayne K.J."/>
            <person name="Tettelin H."/>
            <person name="Glass J.I."/>
            <person name="Rusch D."/>
            <person name="Podicherti R."/>
            <person name="Tsui H.-C.T."/>
            <person name="Winkler M.E."/>
        </authorList>
    </citation>
    <scope>NUCLEOTIDE SEQUENCE</scope>
</reference>
<evidence type="ECO:0000259" key="13">
    <source>
        <dbReference type="Pfam" id="PF02749"/>
    </source>
</evidence>
<comment type="function">
    <text evidence="1">Involved in the catabolism of quinolinic acid (QA).</text>
</comment>
<evidence type="ECO:0000256" key="9">
    <source>
        <dbReference type="ARBA" id="ARBA00033102"/>
    </source>
</evidence>